<dbReference type="Pfam" id="PF07883">
    <property type="entry name" value="Cupin_2"/>
    <property type="match status" value="1"/>
</dbReference>
<protein>
    <recommendedName>
        <fullName evidence="1">Cupin type-2 domain-containing protein</fullName>
    </recommendedName>
</protein>
<dbReference type="AlphaFoldDB" id="A0A8H7T8M6"/>
<sequence>MSSSMARLDLTPISYLQVSKYQIPRHNLIPNTSIQNKPLFIYHSCFPATASAATIEDHLREVGVVIPQWRYTLYDITHFHTTTHEVLCVCSGRAKLCFGHEANPEKLEVVVEKGDVLIIPAGVGHRLLDDFRSGFELVGSYPKGMHCDMCCGKNGESGKVNGIAGLPWFDIDPVYGDGGPLLKA</sequence>
<feature type="domain" description="Cupin type-2" evidence="1">
    <location>
        <begin position="77"/>
        <end position="127"/>
    </location>
</feature>
<keyword evidence="3" id="KW-1185">Reference proteome</keyword>
<dbReference type="InterPro" id="IPR014500">
    <property type="entry name" value="UCP019307_cupin"/>
</dbReference>
<dbReference type="InterPro" id="IPR014710">
    <property type="entry name" value="RmlC-like_jellyroll"/>
</dbReference>
<dbReference type="PANTHER" id="PTHR36448">
    <property type="entry name" value="BLR7373 PROTEIN"/>
    <property type="match status" value="1"/>
</dbReference>
<dbReference type="PANTHER" id="PTHR36448:SF3">
    <property type="entry name" value="CUPIN TYPE-2 DOMAIN-CONTAINING PROTEIN"/>
    <property type="match status" value="1"/>
</dbReference>
<evidence type="ECO:0000313" key="2">
    <source>
        <dbReference type="EMBL" id="KAG4415132.1"/>
    </source>
</evidence>
<dbReference type="Gene3D" id="2.60.120.10">
    <property type="entry name" value="Jelly Rolls"/>
    <property type="match status" value="1"/>
</dbReference>
<evidence type="ECO:0000313" key="3">
    <source>
        <dbReference type="Proteomes" id="UP000664132"/>
    </source>
</evidence>
<dbReference type="SUPFAM" id="SSF51182">
    <property type="entry name" value="RmlC-like cupins"/>
    <property type="match status" value="1"/>
</dbReference>
<name>A0A8H7T8M6_9HELO</name>
<dbReference type="InterPro" id="IPR047121">
    <property type="entry name" value="YjiB-like"/>
</dbReference>
<gene>
    <name evidence="2" type="ORF">IFR04_011724</name>
</gene>
<dbReference type="CDD" id="cd02219">
    <property type="entry name" value="cupin_YjlB-like"/>
    <property type="match status" value="1"/>
</dbReference>
<organism evidence="2 3">
    <name type="scientific">Cadophora malorum</name>
    <dbReference type="NCBI Taxonomy" id="108018"/>
    <lineage>
        <taxon>Eukaryota</taxon>
        <taxon>Fungi</taxon>
        <taxon>Dikarya</taxon>
        <taxon>Ascomycota</taxon>
        <taxon>Pezizomycotina</taxon>
        <taxon>Leotiomycetes</taxon>
        <taxon>Helotiales</taxon>
        <taxon>Ploettnerulaceae</taxon>
        <taxon>Cadophora</taxon>
    </lineage>
</organism>
<reference evidence="2" key="1">
    <citation type="submission" date="2021-02" db="EMBL/GenBank/DDBJ databases">
        <title>Genome sequence Cadophora malorum strain M34.</title>
        <authorList>
            <person name="Stefanovic E."/>
            <person name="Vu D."/>
            <person name="Scully C."/>
            <person name="Dijksterhuis J."/>
            <person name="Roader J."/>
            <person name="Houbraken J."/>
        </authorList>
    </citation>
    <scope>NUCLEOTIDE SEQUENCE</scope>
    <source>
        <strain evidence="2">M34</strain>
    </source>
</reference>
<dbReference type="OrthoDB" id="2589563at2759"/>
<dbReference type="EMBL" id="JAFJYH010000234">
    <property type="protein sequence ID" value="KAG4415132.1"/>
    <property type="molecule type" value="Genomic_DNA"/>
</dbReference>
<evidence type="ECO:0000259" key="1">
    <source>
        <dbReference type="Pfam" id="PF07883"/>
    </source>
</evidence>
<accession>A0A8H7T8M6</accession>
<proteinExistence type="predicted"/>
<comment type="caution">
    <text evidence="2">The sequence shown here is derived from an EMBL/GenBank/DDBJ whole genome shotgun (WGS) entry which is preliminary data.</text>
</comment>
<dbReference type="InterPro" id="IPR013096">
    <property type="entry name" value="Cupin_2"/>
</dbReference>
<dbReference type="Proteomes" id="UP000664132">
    <property type="component" value="Unassembled WGS sequence"/>
</dbReference>
<dbReference type="PIRSF" id="PIRSF019307">
    <property type="entry name" value="UCP019307"/>
    <property type="match status" value="1"/>
</dbReference>
<dbReference type="InterPro" id="IPR011051">
    <property type="entry name" value="RmlC_Cupin_sf"/>
</dbReference>